<proteinExistence type="predicted"/>
<accession>A0A2P5DW57</accession>
<keyword evidence="2" id="KW-1185">Reference proteome</keyword>
<dbReference type="EMBL" id="JXTB01000013">
    <property type="protein sequence ID" value="PON77531.1"/>
    <property type="molecule type" value="Genomic_DNA"/>
</dbReference>
<feature type="non-terminal residue" evidence="1">
    <location>
        <position position="1"/>
    </location>
</feature>
<sequence length="145" mass="15728">PTYIKTTFIKHYLAHVATDGDRVSRLPVVNYRTIDRDETHIDTIITEITENVKIPEEPDFGGLTFGAATGVRLRTIGPLTRGNGDGVGGIAGGAGLELLKQAAEGEAIAALELVTATDRTPSMPWHRMEEPAVHMFGLMSFTLLR</sequence>
<evidence type="ECO:0000313" key="2">
    <source>
        <dbReference type="Proteomes" id="UP000237105"/>
    </source>
</evidence>
<evidence type="ECO:0000313" key="1">
    <source>
        <dbReference type="EMBL" id="PON77531.1"/>
    </source>
</evidence>
<organism evidence="1 2">
    <name type="scientific">Parasponia andersonii</name>
    <name type="common">Sponia andersonii</name>
    <dbReference type="NCBI Taxonomy" id="3476"/>
    <lineage>
        <taxon>Eukaryota</taxon>
        <taxon>Viridiplantae</taxon>
        <taxon>Streptophyta</taxon>
        <taxon>Embryophyta</taxon>
        <taxon>Tracheophyta</taxon>
        <taxon>Spermatophyta</taxon>
        <taxon>Magnoliopsida</taxon>
        <taxon>eudicotyledons</taxon>
        <taxon>Gunneridae</taxon>
        <taxon>Pentapetalae</taxon>
        <taxon>rosids</taxon>
        <taxon>fabids</taxon>
        <taxon>Rosales</taxon>
        <taxon>Cannabaceae</taxon>
        <taxon>Parasponia</taxon>
    </lineage>
</organism>
<protein>
    <submittedName>
        <fullName evidence="1">Uncharacterized protein</fullName>
    </submittedName>
</protein>
<gene>
    <name evidence="1" type="ORF">PanWU01x14_026920</name>
</gene>
<dbReference type="AlphaFoldDB" id="A0A2P5DW57"/>
<dbReference type="Proteomes" id="UP000237105">
    <property type="component" value="Unassembled WGS sequence"/>
</dbReference>
<comment type="caution">
    <text evidence="1">The sequence shown here is derived from an EMBL/GenBank/DDBJ whole genome shotgun (WGS) entry which is preliminary data.</text>
</comment>
<reference evidence="2" key="1">
    <citation type="submission" date="2016-06" db="EMBL/GenBank/DDBJ databases">
        <title>Parallel loss of symbiosis genes in relatives of nitrogen-fixing non-legume Parasponia.</title>
        <authorList>
            <person name="Van Velzen R."/>
            <person name="Holmer R."/>
            <person name="Bu F."/>
            <person name="Rutten L."/>
            <person name="Van Zeijl A."/>
            <person name="Liu W."/>
            <person name="Santuari L."/>
            <person name="Cao Q."/>
            <person name="Sharma T."/>
            <person name="Shen D."/>
            <person name="Roswanjaya Y."/>
            <person name="Wardhani T."/>
            <person name="Kalhor M.S."/>
            <person name="Jansen J."/>
            <person name="Van den Hoogen J."/>
            <person name="Gungor B."/>
            <person name="Hartog M."/>
            <person name="Hontelez J."/>
            <person name="Verver J."/>
            <person name="Yang W.-C."/>
            <person name="Schijlen E."/>
            <person name="Repin R."/>
            <person name="Schilthuizen M."/>
            <person name="Schranz E."/>
            <person name="Heidstra R."/>
            <person name="Miyata K."/>
            <person name="Fedorova E."/>
            <person name="Kohlen W."/>
            <person name="Bisseling T."/>
            <person name="Smit S."/>
            <person name="Geurts R."/>
        </authorList>
    </citation>
    <scope>NUCLEOTIDE SEQUENCE [LARGE SCALE GENOMIC DNA]</scope>
    <source>
        <strain evidence="2">cv. WU1-14</strain>
    </source>
</reference>
<name>A0A2P5DW57_PARAD</name>